<dbReference type="AlphaFoldDB" id="A0A515HIF8"/>
<keyword evidence="1" id="KW-0614">Plasmid</keyword>
<name>A0A515HIF8_9ZZZZ</name>
<gene>
    <name evidence="1" type="ORF">pTL25_00036</name>
</gene>
<evidence type="ECO:0000313" key="1">
    <source>
        <dbReference type="EMBL" id="QDL89203.1"/>
    </source>
</evidence>
<geneLocation type="plasmid" evidence="1">
    <name>pTL25</name>
</geneLocation>
<dbReference type="InterPro" id="IPR029069">
    <property type="entry name" value="HotDog_dom_sf"/>
</dbReference>
<protein>
    <submittedName>
        <fullName evidence="1">Putative enoyl-CoA hydratase 1</fullName>
        <ecNumber evidence="1">4.2.1.17</ecNumber>
    </submittedName>
</protein>
<dbReference type="EMBL" id="MH392236">
    <property type="protein sequence ID" value="QDL89203.1"/>
    <property type="molecule type" value="Genomic_DNA"/>
</dbReference>
<sequence>MRNGAKRRHSPPPTSVALLGGEFVRSRCIEIDQPMIDRFGIPTNDHNWLTSSRNGLRSPPWAAPSRTASSPCICLLLWHAKCCRGGGAKMSMNYGLNTTRLVAPVTMGSRIRGAFALNGEKTKEDGSCT</sequence>
<dbReference type="SUPFAM" id="SSF54637">
    <property type="entry name" value="Thioesterase/thiol ester dehydrase-isomerase"/>
    <property type="match status" value="1"/>
</dbReference>
<dbReference type="Gene3D" id="3.10.129.10">
    <property type="entry name" value="Hotdog Thioesterase"/>
    <property type="match status" value="1"/>
</dbReference>
<accession>A0A515HIF8</accession>
<organism evidence="1">
    <name type="scientific">Sym plasmid</name>
    <dbReference type="NCBI Taxonomy" id="28430"/>
    <lineage>
        <taxon>other sequences</taxon>
        <taxon>plasmids</taxon>
    </lineage>
</organism>
<proteinExistence type="predicted"/>
<dbReference type="GO" id="GO:0004300">
    <property type="term" value="F:enoyl-CoA hydratase activity"/>
    <property type="evidence" value="ECO:0007669"/>
    <property type="project" value="UniProtKB-EC"/>
</dbReference>
<keyword evidence="1" id="KW-0456">Lyase</keyword>
<reference evidence="1" key="1">
    <citation type="submission" date="2018-05" db="EMBL/GenBank/DDBJ databases">
        <title>Plant species dependent abundance and diversity of IncP-1 plasmids in the rhizosphere - sequence analysis provides new insights into the role as efficient and dynamic means for rapid bacterial adaptation.</title>
        <authorList>
            <person name="Nour E."/>
            <person name="Shintani M."/>
            <person name="Elsayed T."/>
            <person name="Blau K."/>
            <person name="Jechalke S."/>
            <person name="Sproeer C."/>
            <person name="Bunk B."/>
            <person name="Overmann J."/>
            <person name="Smalla K."/>
        </authorList>
    </citation>
    <scope>NUCLEOTIDE SEQUENCE</scope>
    <source>
        <plasmid evidence="1">pTL25</plasmid>
    </source>
</reference>
<dbReference type="EC" id="4.2.1.17" evidence="1"/>